<dbReference type="InterPro" id="IPR036465">
    <property type="entry name" value="vWFA_dom_sf"/>
</dbReference>
<dbReference type="Proteomes" id="UP001595724">
    <property type="component" value="Unassembled WGS sequence"/>
</dbReference>
<dbReference type="InterPro" id="IPR050768">
    <property type="entry name" value="UPF0353/GerABKA_families"/>
</dbReference>
<dbReference type="SUPFAM" id="SSF48452">
    <property type="entry name" value="TPR-like"/>
    <property type="match status" value="1"/>
</dbReference>
<feature type="region of interest" description="Disordered" evidence="2">
    <location>
        <begin position="417"/>
        <end position="599"/>
    </location>
</feature>
<organism evidence="5 6">
    <name type="scientific">Luteimonas notoginsengisoli</name>
    <dbReference type="NCBI Taxonomy" id="1578200"/>
    <lineage>
        <taxon>Bacteria</taxon>
        <taxon>Pseudomonadati</taxon>
        <taxon>Pseudomonadota</taxon>
        <taxon>Gammaproteobacteria</taxon>
        <taxon>Lysobacterales</taxon>
        <taxon>Lysobacteraceae</taxon>
        <taxon>Luteimonas</taxon>
    </lineage>
</organism>
<dbReference type="RefSeq" id="WP_386707543.1">
    <property type="nucleotide sequence ID" value="NZ_JBHRYF010000002.1"/>
</dbReference>
<dbReference type="Gene3D" id="1.25.40.10">
    <property type="entry name" value="Tetratricopeptide repeat domain"/>
    <property type="match status" value="1"/>
</dbReference>
<feature type="transmembrane region" description="Helical" evidence="3">
    <location>
        <begin position="66"/>
        <end position="88"/>
    </location>
</feature>
<dbReference type="PROSITE" id="PS50293">
    <property type="entry name" value="TPR_REGION"/>
    <property type="match status" value="1"/>
</dbReference>
<dbReference type="Gene3D" id="3.40.50.410">
    <property type="entry name" value="von Willebrand factor, type A domain"/>
    <property type="match status" value="1"/>
</dbReference>
<feature type="transmembrane region" description="Helical" evidence="3">
    <location>
        <begin position="20"/>
        <end position="35"/>
    </location>
</feature>
<reference evidence="6" key="1">
    <citation type="journal article" date="2019" name="Int. J. Syst. Evol. Microbiol.">
        <title>The Global Catalogue of Microorganisms (GCM) 10K type strain sequencing project: providing services to taxonomists for standard genome sequencing and annotation.</title>
        <authorList>
            <consortium name="The Broad Institute Genomics Platform"/>
            <consortium name="The Broad Institute Genome Sequencing Center for Infectious Disease"/>
            <person name="Wu L."/>
            <person name="Ma J."/>
        </authorList>
    </citation>
    <scope>NUCLEOTIDE SEQUENCE [LARGE SCALE GENOMIC DNA]</scope>
    <source>
        <strain evidence="6">KCTC 42211</strain>
    </source>
</reference>
<feature type="compositionally biased region" description="Basic and acidic residues" evidence="2">
    <location>
        <begin position="512"/>
        <end position="528"/>
    </location>
</feature>
<keyword evidence="6" id="KW-1185">Reference proteome</keyword>
<dbReference type="PANTHER" id="PTHR22550">
    <property type="entry name" value="SPORE GERMINATION PROTEIN"/>
    <property type="match status" value="1"/>
</dbReference>
<feature type="compositionally biased region" description="Basic and acidic residues" evidence="2">
    <location>
        <begin position="478"/>
        <end position="496"/>
    </location>
</feature>
<dbReference type="Pfam" id="PF00515">
    <property type="entry name" value="TPR_1"/>
    <property type="match status" value="1"/>
</dbReference>
<dbReference type="SMART" id="SM00028">
    <property type="entry name" value="TPR"/>
    <property type="match status" value="1"/>
</dbReference>
<sequence length="599" mass="63743">MNPQAIAQAFDALHFLRPQWLWALLALPLLAWAWHRHRLRDSAWRGAVDAHLLPHLLDRGESRRGIAALCMLLSGFGLGVLALAGPSWRHGDQPLLQGEAPLVVALDLSSAMLASDLPPSRLLQARAKLATLLSQRSGGQVGLVVFAGDAYTVAPLTRDAGNVALFLDSLAPDVMPVDGDNAARGIEQSMRLLRQAGFTGGEILLIGSHADAAARAAAADAKRAGYRVSALGLGSSAGTAYRTAQGAIARTRLDAASLRALASAGGGRYETLTAGAADLDALGVLDVQASERDALGGKAATWRDDGYWLLLPLMLLALFAFRRGGGVAVLLLCACLPWRVAMAADEGTLWRRADQVRYERMQAGAEAYRGDDYKAAADAWRALPGADADYNRGNALAKAGRYEDAIAAYDEALRQQPGMADAKANRAMVEAAMQRKPPPSKQPGGRGDQDKTPNSGKPNDGKSNPEEDSGQQPPDSGEGPRDAQDKSDDGKPRDGGEGQQEPSPTQSPPKAGDAEAQRRADAEQRARMQEALQGEPEKGGRVDDGKPQAGAPTKASSPADREKQRANEAWLRRVPDDPGGLLRAKFRLEHERRQKTGEP</sequence>
<protein>
    <submittedName>
        <fullName evidence="5">VWA domain-containing protein</fullName>
    </submittedName>
</protein>
<feature type="repeat" description="TPR" evidence="1">
    <location>
        <begin position="386"/>
        <end position="419"/>
    </location>
</feature>
<dbReference type="InterPro" id="IPR019734">
    <property type="entry name" value="TPR_rpt"/>
</dbReference>
<evidence type="ECO:0000256" key="2">
    <source>
        <dbReference type="SAM" id="MobiDB-lite"/>
    </source>
</evidence>
<dbReference type="PROSITE" id="PS50234">
    <property type="entry name" value="VWFA"/>
    <property type="match status" value="1"/>
</dbReference>
<dbReference type="InterPro" id="IPR002035">
    <property type="entry name" value="VWF_A"/>
</dbReference>
<dbReference type="EMBL" id="JBHRYF010000002">
    <property type="protein sequence ID" value="MFC3659616.1"/>
    <property type="molecule type" value="Genomic_DNA"/>
</dbReference>
<dbReference type="PANTHER" id="PTHR22550:SF14">
    <property type="entry name" value="VWFA DOMAIN-CONTAINING PROTEIN"/>
    <property type="match status" value="1"/>
</dbReference>
<feature type="compositionally biased region" description="Basic and acidic residues" evidence="2">
    <location>
        <begin position="535"/>
        <end position="546"/>
    </location>
</feature>
<accession>A0ABV7URM3</accession>
<feature type="compositionally biased region" description="Basic and acidic residues" evidence="2">
    <location>
        <begin position="559"/>
        <end position="576"/>
    </location>
</feature>
<evidence type="ECO:0000313" key="6">
    <source>
        <dbReference type="Proteomes" id="UP001595724"/>
    </source>
</evidence>
<proteinExistence type="predicted"/>
<dbReference type="InterPro" id="IPR011990">
    <property type="entry name" value="TPR-like_helical_dom_sf"/>
</dbReference>
<keyword evidence="3" id="KW-0472">Membrane</keyword>
<feature type="domain" description="VWFA" evidence="4">
    <location>
        <begin position="101"/>
        <end position="295"/>
    </location>
</feature>
<evidence type="ECO:0000256" key="3">
    <source>
        <dbReference type="SAM" id="Phobius"/>
    </source>
</evidence>
<evidence type="ECO:0000259" key="4">
    <source>
        <dbReference type="PROSITE" id="PS50234"/>
    </source>
</evidence>
<comment type="caution">
    <text evidence="5">The sequence shown here is derived from an EMBL/GenBank/DDBJ whole genome shotgun (WGS) entry which is preliminary data.</text>
</comment>
<keyword evidence="3" id="KW-1133">Transmembrane helix</keyword>
<gene>
    <name evidence="5" type="ORF">ACFOM9_05920</name>
</gene>
<dbReference type="Pfam" id="PF13519">
    <property type="entry name" value="VWA_2"/>
    <property type="match status" value="1"/>
</dbReference>
<dbReference type="SMART" id="SM00327">
    <property type="entry name" value="VWA"/>
    <property type="match status" value="1"/>
</dbReference>
<evidence type="ECO:0000256" key="1">
    <source>
        <dbReference type="PROSITE-ProRule" id="PRU00339"/>
    </source>
</evidence>
<feature type="compositionally biased region" description="Basic and acidic residues" evidence="2">
    <location>
        <begin position="586"/>
        <end position="599"/>
    </location>
</feature>
<keyword evidence="3" id="KW-0812">Transmembrane</keyword>
<evidence type="ECO:0000313" key="5">
    <source>
        <dbReference type="EMBL" id="MFC3659616.1"/>
    </source>
</evidence>
<keyword evidence="1" id="KW-0802">TPR repeat</keyword>
<name>A0ABV7URM3_9GAMM</name>
<dbReference type="PROSITE" id="PS50005">
    <property type="entry name" value="TPR"/>
    <property type="match status" value="1"/>
</dbReference>
<dbReference type="SUPFAM" id="SSF53300">
    <property type="entry name" value="vWA-like"/>
    <property type="match status" value="1"/>
</dbReference>